<accession>A0A9P7Y0Y4</accession>
<name>A0A9P7Y0Y4_9FUNG</name>
<dbReference type="AlphaFoldDB" id="A0A9P7Y0Y4"/>
<organism evidence="2 3">
    <name type="scientific">Linnemannia hyalina</name>
    <dbReference type="NCBI Taxonomy" id="64524"/>
    <lineage>
        <taxon>Eukaryota</taxon>
        <taxon>Fungi</taxon>
        <taxon>Fungi incertae sedis</taxon>
        <taxon>Mucoromycota</taxon>
        <taxon>Mortierellomycotina</taxon>
        <taxon>Mortierellomycetes</taxon>
        <taxon>Mortierellales</taxon>
        <taxon>Mortierellaceae</taxon>
        <taxon>Linnemannia</taxon>
    </lineage>
</organism>
<dbReference type="Proteomes" id="UP000707451">
    <property type="component" value="Unassembled WGS sequence"/>
</dbReference>
<comment type="caution">
    <text evidence="2">The sequence shown here is derived from an EMBL/GenBank/DDBJ whole genome shotgun (WGS) entry which is preliminary data.</text>
</comment>
<evidence type="ECO:0000256" key="1">
    <source>
        <dbReference type="SAM" id="MobiDB-lite"/>
    </source>
</evidence>
<sequence>MSRIIRIPGGLIGCTIGTPGSLNRHQIGIRLQGWARMDKKQVVQALGWEHPPALLRVGTLSKNVKSALKDDVAVAKEAFTCLQDAVHEAYGVKRRAQRIVVMYVERMAVGDLIPADREYLDLLCPRIVPEESNNSDNIAHINSDDDDDAKKDRQQQFLNGFLRFLYSGNYPREQGVGRSVNGFIQRLQGMGLFDRLRQSPLRERSALRENTAFPPTELVRSVSSQLTVELKKMYSNGTREIQEQLKRRKDKVEGSLVGCDLEIRKEMTAVENFLVFNRMSGNSRRIIPMSASKDGFVSFSEKEIITLFWKRPTLKVKILELVTPVFPGCLALTDVTDIWLRDREPGFVIKSPLSDVAPVDLTSRQKGKVGYRAAVKLMTISEIKAHLLTIRQPAFDPRTYATKGYVLRGSIRTNGFSIQLAAFKLRELQAVRFRRLPEDRLPPRLTTTVGGLDYYLTEIRNIVRTKEDVAQLWPNCAPDLIKILCLDLGQACVVGAYASLPDSTRSNDTSKGKNHAASTAMDIPTTSTLAAVTTLTSPQSQVFYNLSVKQKAVSQPSFKFRRWTEEQKRIVPAGATESVEEIESNLPPLRGDDASIMDYVEEIQRAEDQLNEFYNGNNMRYHRHNFDASRAREEEFRTIADRLLSMIGGSVGAKRNESTMAVIGIGLGRFASQSRLTSLHGTFFAFFVCLKCPRCQAFVAQVTIRRLFCKTCSMYFHRDEMAAHNMANVVRGHLLGQQRPDYLQPVDAQGRYPWKEDLSSSADGAGSSKSTSPNTDAKPKSSQPRQSRKRKAIDDTQPPPSPTRLSKRKAVEEAD</sequence>
<feature type="region of interest" description="Disordered" evidence="1">
    <location>
        <begin position="754"/>
        <end position="815"/>
    </location>
</feature>
<protein>
    <submittedName>
        <fullName evidence="2">Uncharacterized protein</fullName>
    </submittedName>
</protein>
<keyword evidence="3" id="KW-1185">Reference proteome</keyword>
<evidence type="ECO:0000313" key="3">
    <source>
        <dbReference type="Proteomes" id="UP000707451"/>
    </source>
</evidence>
<evidence type="ECO:0000313" key="2">
    <source>
        <dbReference type="EMBL" id="KAG9070925.1"/>
    </source>
</evidence>
<feature type="compositionally biased region" description="Low complexity" evidence="1">
    <location>
        <begin position="759"/>
        <end position="772"/>
    </location>
</feature>
<dbReference type="EMBL" id="JAHRHY010000003">
    <property type="protein sequence ID" value="KAG9070925.1"/>
    <property type="molecule type" value="Genomic_DNA"/>
</dbReference>
<proteinExistence type="predicted"/>
<reference evidence="2" key="1">
    <citation type="submission" date="2021-06" db="EMBL/GenBank/DDBJ databases">
        <title>Genome Sequence of Mortierella hyaline Strain SCG-10, a Cold-Adapted, Nitrate-Reducing Fungus Isolated from Soil in Minnesota, USA.</title>
        <authorList>
            <person name="Aldossari N."/>
        </authorList>
    </citation>
    <scope>NUCLEOTIDE SEQUENCE</scope>
    <source>
        <strain evidence="2">SCG-10</strain>
    </source>
</reference>
<gene>
    <name evidence="2" type="ORF">KI688_008468</name>
</gene>
<dbReference type="OrthoDB" id="2441143at2759"/>